<keyword evidence="4" id="KW-1185">Reference proteome</keyword>
<dbReference type="Pfam" id="PF02510">
    <property type="entry name" value="SPAN"/>
    <property type="match status" value="1"/>
</dbReference>
<feature type="compositionally biased region" description="Basic and acidic residues" evidence="1">
    <location>
        <begin position="174"/>
        <end position="187"/>
    </location>
</feature>
<feature type="region of interest" description="Disordered" evidence="1">
    <location>
        <begin position="1"/>
        <end position="120"/>
    </location>
</feature>
<feature type="compositionally biased region" description="Low complexity" evidence="1">
    <location>
        <begin position="84"/>
        <end position="97"/>
    </location>
</feature>
<feature type="compositionally biased region" description="Basic and acidic residues" evidence="1">
    <location>
        <begin position="98"/>
        <end position="114"/>
    </location>
</feature>
<gene>
    <name evidence="3" type="ORF">ABI908_02595</name>
</gene>
<sequence length="327" mass="34687">MEGVKAVTMAAATAEPSDESMELEQAFEREAGALERERPREEPEARVEPAAQAERWQPPLPLHLRLKRQMGRTDGKSERLSPMAPVDAAQDAGAARPAEGKADRGDARARRGLDKAQLSPFAMPAWREAFAPQTPASAPKGLQMASAEPLEAGAIPAAAQAGEAAQTAGAEALAQEHVRETAPDEPRPPLSKKRAREASSPAPLPHGPAASQIAPVPQPPQPPAMPRAKAEWKQAQAAMSASQTPASPAPAALTYRFQSWGGDHAVSVQALAGQGGAQLALAPSDGLVQQRLAEQWQSGNPQQWTMRDDGRQDGRQGQARRDEEDEG</sequence>
<feature type="compositionally biased region" description="Basic and acidic residues" evidence="1">
    <location>
        <begin position="26"/>
        <end position="47"/>
    </location>
</feature>
<feature type="compositionally biased region" description="Low complexity" evidence="1">
    <location>
        <begin position="234"/>
        <end position="248"/>
    </location>
</feature>
<dbReference type="InterPro" id="IPR056746">
    <property type="entry name" value="SPAN_dom"/>
</dbReference>
<protein>
    <submittedName>
        <fullName evidence="3">Type III secretion system needle length determinant, SpaN/EivJ family</fullName>
    </submittedName>
</protein>
<feature type="compositionally biased region" description="Basic and acidic residues" evidence="1">
    <location>
        <begin position="306"/>
        <end position="327"/>
    </location>
</feature>
<feature type="domain" description="Surface presentation of antigen" evidence="2">
    <location>
        <begin position="252"/>
        <end position="325"/>
    </location>
</feature>
<proteinExistence type="predicted"/>
<dbReference type="Proteomes" id="UP001462502">
    <property type="component" value="Unassembled WGS sequence"/>
</dbReference>
<name>A0ABV0IR05_9NEIS</name>
<comment type="caution">
    <text evidence="3">The sequence shown here is derived from an EMBL/GenBank/DDBJ whole genome shotgun (WGS) entry which is preliminary data.</text>
</comment>
<evidence type="ECO:0000256" key="1">
    <source>
        <dbReference type="SAM" id="MobiDB-lite"/>
    </source>
</evidence>
<organism evidence="3 4">
    <name type="scientific">Chromobacterium phragmitis</name>
    <dbReference type="NCBI Taxonomy" id="2202141"/>
    <lineage>
        <taxon>Bacteria</taxon>
        <taxon>Pseudomonadati</taxon>
        <taxon>Pseudomonadota</taxon>
        <taxon>Betaproteobacteria</taxon>
        <taxon>Neisseriales</taxon>
        <taxon>Chromobacteriaceae</taxon>
        <taxon>Chromobacterium</taxon>
    </lineage>
</organism>
<accession>A0ABV0IR05</accession>
<dbReference type="RefSeq" id="WP_347937575.1">
    <property type="nucleotide sequence ID" value="NZ_CP158160.1"/>
</dbReference>
<feature type="compositionally biased region" description="Pro residues" evidence="1">
    <location>
        <begin position="216"/>
        <end position="225"/>
    </location>
</feature>
<feature type="region of interest" description="Disordered" evidence="1">
    <location>
        <begin position="293"/>
        <end position="327"/>
    </location>
</feature>
<evidence type="ECO:0000313" key="4">
    <source>
        <dbReference type="Proteomes" id="UP001462502"/>
    </source>
</evidence>
<dbReference type="EMBL" id="JBDXMI010000001">
    <property type="protein sequence ID" value="MEO9383005.1"/>
    <property type="molecule type" value="Genomic_DNA"/>
</dbReference>
<feature type="region of interest" description="Disordered" evidence="1">
    <location>
        <begin position="155"/>
        <end position="248"/>
    </location>
</feature>
<evidence type="ECO:0000259" key="2">
    <source>
        <dbReference type="Pfam" id="PF02510"/>
    </source>
</evidence>
<feature type="compositionally biased region" description="Low complexity" evidence="1">
    <location>
        <begin position="155"/>
        <end position="173"/>
    </location>
</feature>
<feature type="compositionally biased region" description="Polar residues" evidence="1">
    <location>
        <begin position="295"/>
        <end position="305"/>
    </location>
</feature>
<reference evidence="3 4" key="1">
    <citation type="submission" date="2024-05" db="EMBL/GenBank/DDBJ databases">
        <authorList>
            <person name="De Oliveira J.P."/>
            <person name="Noriler S.A."/>
            <person name="De Oliveira A.G."/>
            <person name="Sipoli D.S."/>
        </authorList>
    </citation>
    <scope>NUCLEOTIDE SEQUENCE [LARGE SCALE GENOMIC DNA]</scope>
    <source>
        <strain evidence="3 4">LABIM192</strain>
    </source>
</reference>
<evidence type="ECO:0000313" key="3">
    <source>
        <dbReference type="EMBL" id="MEO9383005.1"/>
    </source>
</evidence>